<dbReference type="AlphaFoldDB" id="A0A1D7W8K7"/>
<dbReference type="InterPro" id="IPR029058">
    <property type="entry name" value="AB_hydrolase_fold"/>
</dbReference>
<evidence type="ECO:0000313" key="2">
    <source>
        <dbReference type="Proteomes" id="UP000094793"/>
    </source>
</evidence>
<sequence>MIDTRTTGGPQLKIDDRADTSGDELQRICGHIGDLSVEGTRADFDLATLLTQVPSPLTAINLDAARTVYHYQSALVLIELEATVLAVRAAALAYRQAEKGISDTFGGLLDYFGYVTGRVIAISLPALIPIGIAVGAPIYLGLKLLDVTGLDDVVAKHFGIDLVQTKAAAKEAFVALVFENSDVSGAVIEHVLPGIVVGFMGLPPTVLATDGDHALWPHDSSSMTAWVLGGANMFGLLLPSDVEVWKAKGITAPDDEPPRDIEDLYRREADRHRGVDSGQVRIEEITDADGTSRYIVYIPATSDWSPEPGENTTDLTTNVQAMAGNDTVMAEMVRQAIADANIGADSEVMLVGYSQGGIVAGSLAADPAFLNDVNVTALFTVGAPISDFPVDEGIDVLSIEHEQDLVPDLDGNENPADDHWSTITVDYDPEQLRQAPNLNGKTDAELDELFSSAGAAHSSAAYSASIGLMLAGGHAGLNRFTAKNSGFFSGDLKETRDYQGKRRRT</sequence>
<name>A0A1D7W8K7_BREAU</name>
<dbReference type="PATRIC" id="fig|1703.10.peg.3801"/>
<dbReference type="Proteomes" id="UP000094793">
    <property type="component" value="Chromosome"/>
</dbReference>
<dbReference type="SUPFAM" id="SSF53474">
    <property type="entry name" value="alpha/beta-Hydrolases"/>
    <property type="match status" value="1"/>
</dbReference>
<dbReference type="KEGG" id="blin:BLSMQ_3685"/>
<dbReference type="EMBL" id="CP017150">
    <property type="protein sequence ID" value="AOP55383.1"/>
    <property type="molecule type" value="Genomic_DNA"/>
</dbReference>
<dbReference type="OrthoDB" id="5095936at2"/>
<organism evidence="1 2">
    <name type="scientific">Brevibacterium aurantiacum</name>
    <dbReference type="NCBI Taxonomy" id="273384"/>
    <lineage>
        <taxon>Bacteria</taxon>
        <taxon>Bacillati</taxon>
        <taxon>Actinomycetota</taxon>
        <taxon>Actinomycetes</taxon>
        <taxon>Micrococcales</taxon>
        <taxon>Brevibacteriaceae</taxon>
        <taxon>Brevibacterium</taxon>
    </lineage>
</organism>
<dbReference type="Gene3D" id="3.40.50.1820">
    <property type="entry name" value="alpha/beta hydrolase"/>
    <property type="match status" value="1"/>
</dbReference>
<gene>
    <name evidence="1" type="ORF">BLSMQ_3685</name>
</gene>
<dbReference type="eggNOG" id="COG1075">
    <property type="taxonomic scope" value="Bacteria"/>
</dbReference>
<dbReference type="RefSeq" id="WP_069601088.1">
    <property type="nucleotide sequence ID" value="NZ_CP017150.1"/>
</dbReference>
<accession>A0A1D7W8K7</accession>
<reference evidence="2" key="1">
    <citation type="submission" date="2016-09" db="EMBL/GenBank/DDBJ databases">
        <title>Complete Genome Sequence of Brevibacterium linens SMQ-1335.</title>
        <authorList>
            <person name="de Melo A.G."/>
            <person name="Labrie S.J."/>
            <person name="Dumaresq J."/>
            <person name="Roberts R.J."/>
            <person name="Tremblay D.M."/>
            <person name="Moineau S."/>
        </authorList>
    </citation>
    <scope>NUCLEOTIDE SEQUENCE [LARGE SCALE GENOMIC DNA]</scope>
    <source>
        <strain evidence="2">SMQ-1335</strain>
    </source>
</reference>
<proteinExistence type="predicted"/>
<evidence type="ECO:0000313" key="1">
    <source>
        <dbReference type="EMBL" id="AOP55383.1"/>
    </source>
</evidence>
<protein>
    <submittedName>
        <fullName evidence="1">Uncharacterized protein</fullName>
    </submittedName>
</protein>